<dbReference type="EMBL" id="CP053069">
    <property type="protein sequence ID" value="QJR10007.1"/>
    <property type="molecule type" value="Genomic_DNA"/>
</dbReference>
<dbReference type="InterPro" id="IPR036388">
    <property type="entry name" value="WH-like_DNA-bd_sf"/>
</dbReference>
<gene>
    <name evidence="5" type="ORF">DSM104443_01058</name>
</gene>
<dbReference type="AlphaFoldDB" id="A0A6M4GWM1"/>
<evidence type="ECO:0000313" key="6">
    <source>
        <dbReference type="Proteomes" id="UP000501534"/>
    </source>
</evidence>
<keyword evidence="6" id="KW-1185">Reference proteome</keyword>
<dbReference type="GO" id="GO:0016987">
    <property type="term" value="F:sigma factor activity"/>
    <property type="evidence" value="ECO:0007669"/>
    <property type="project" value="UniProtKB-KW"/>
</dbReference>
<dbReference type="SUPFAM" id="SSF88659">
    <property type="entry name" value="Sigma3 and sigma4 domains of RNA polymerase sigma factors"/>
    <property type="match status" value="1"/>
</dbReference>
<evidence type="ECO:0000256" key="3">
    <source>
        <dbReference type="ARBA" id="ARBA00023163"/>
    </source>
</evidence>
<dbReference type="InterPro" id="IPR053812">
    <property type="entry name" value="HTH_Sigma70_ECF-like"/>
</dbReference>
<dbReference type="NCBIfam" id="TIGR02937">
    <property type="entry name" value="sigma70-ECF"/>
    <property type="match status" value="1"/>
</dbReference>
<keyword evidence="3" id="KW-0804">Transcription</keyword>
<dbReference type="RefSeq" id="WP_171090188.1">
    <property type="nucleotide sequence ID" value="NZ_CP053069.1"/>
</dbReference>
<protein>
    <recommendedName>
        <fullName evidence="4">RNA polymerase sigma-70 ECF-like HTH domain-containing protein</fullName>
    </recommendedName>
</protein>
<proteinExistence type="predicted"/>
<evidence type="ECO:0000313" key="5">
    <source>
        <dbReference type="EMBL" id="QJR10007.1"/>
    </source>
</evidence>
<dbReference type="Proteomes" id="UP000501534">
    <property type="component" value="Chromosome"/>
</dbReference>
<dbReference type="InterPro" id="IPR011517">
    <property type="entry name" value="RNA_pol_sigma70_ECF-like"/>
</dbReference>
<evidence type="ECO:0000256" key="1">
    <source>
        <dbReference type="ARBA" id="ARBA00023015"/>
    </source>
</evidence>
<reference evidence="5 6" key="1">
    <citation type="submission" date="2020-04" db="EMBL/GenBank/DDBJ databases">
        <title>Usitatibacter rugosus gen. nov., sp. nov. and Usitatibacter palustris sp. nov., novel members of Usitatibacteraceae fam. nov. within the order Nitrosomonadales isolated from soil.</title>
        <authorList>
            <person name="Huber K.J."/>
            <person name="Neumann-Schaal M."/>
            <person name="Geppert A."/>
            <person name="Luckner M."/>
            <person name="Wanner G."/>
            <person name="Overmann J."/>
        </authorList>
    </citation>
    <scope>NUCLEOTIDE SEQUENCE [LARGE SCALE GENOMIC DNA]</scope>
    <source>
        <strain evidence="5 6">0125_3</strain>
    </source>
</reference>
<dbReference type="InterPro" id="IPR039425">
    <property type="entry name" value="RNA_pol_sigma-70-like"/>
</dbReference>
<name>A0A6M4GWM1_9PROT</name>
<dbReference type="InterPro" id="IPR014284">
    <property type="entry name" value="RNA_pol_sigma-70_dom"/>
</dbReference>
<dbReference type="Pfam" id="PF07638">
    <property type="entry name" value="Sigma70_ECF"/>
    <property type="match status" value="1"/>
</dbReference>
<keyword evidence="1" id="KW-0805">Transcription regulation</keyword>
<dbReference type="InterPro" id="IPR013324">
    <property type="entry name" value="RNA_pol_sigma_r3/r4-like"/>
</dbReference>
<keyword evidence="2" id="KW-0731">Sigma factor</keyword>
<dbReference type="KEGG" id="uru:DSM104443_01058"/>
<dbReference type="PANTHER" id="PTHR43133:SF39">
    <property type="entry name" value="SIMILAR TO RNA POLYMERASE SIGMA-E FACTOR"/>
    <property type="match status" value="1"/>
</dbReference>
<dbReference type="GO" id="GO:0006352">
    <property type="term" value="P:DNA-templated transcription initiation"/>
    <property type="evidence" value="ECO:0007669"/>
    <property type="project" value="InterPro"/>
</dbReference>
<evidence type="ECO:0000259" key="4">
    <source>
        <dbReference type="Pfam" id="PF07638"/>
    </source>
</evidence>
<accession>A0A6M4GWM1</accession>
<organism evidence="5 6">
    <name type="scientific">Usitatibacter rugosus</name>
    <dbReference type="NCBI Taxonomy" id="2732067"/>
    <lineage>
        <taxon>Bacteria</taxon>
        <taxon>Pseudomonadati</taxon>
        <taxon>Pseudomonadota</taxon>
        <taxon>Betaproteobacteria</taxon>
        <taxon>Nitrosomonadales</taxon>
        <taxon>Usitatibacteraceae</taxon>
        <taxon>Usitatibacter</taxon>
    </lineage>
</organism>
<dbReference type="NCBIfam" id="TIGR02999">
    <property type="entry name" value="Sig-70_X6"/>
    <property type="match status" value="1"/>
</dbReference>
<feature type="domain" description="RNA polymerase sigma-70 ECF-like HTH" evidence="4">
    <location>
        <begin position="1"/>
        <end position="177"/>
    </location>
</feature>
<dbReference type="PANTHER" id="PTHR43133">
    <property type="entry name" value="RNA POLYMERASE ECF-TYPE SIGMA FACTO"/>
    <property type="match status" value="1"/>
</dbReference>
<evidence type="ECO:0000256" key="2">
    <source>
        <dbReference type="ARBA" id="ARBA00023082"/>
    </source>
</evidence>
<sequence length="183" mass="19905">MSEIADALRAVESRDHTRLDQAFAEHYPDLKRLAHARLRGSGLEGSLQTTALVHESYVKLASGAGIAIDDRLQFLAYSSRVLRSIVVDLVREQRALRHGGGVDVVTLDTAVGEGLAGTMDVIAIDDALEALGRIDPSLARLVEMRFFGGMTEPEVAEALGVSVRSVSREWQKARALLLTLIEE</sequence>
<dbReference type="Gene3D" id="1.10.10.10">
    <property type="entry name" value="Winged helix-like DNA-binding domain superfamily/Winged helix DNA-binding domain"/>
    <property type="match status" value="1"/>
</dbReference>